<gene>
    <name evidence="2" type="ORF">SAMN02745170_03403</name>
</gene>
<dbReference type="Proteomes" id="UP000322917">
    <property type="component" value="Unassembled WGS sequence"/>
</dbReference>
<organism evidence="2 3">
    <name type="scientific">Propionispora hippei DSM 15287</name>
    <dbReference type="NCBI Taxonomy" id="1123003"/>
    <lineage>
        <taxon>Bacteria</taxon>
        <taxon>Bacillati</taxon>
        <taxon>Bacillota</taxon>
        <taxon>Negativicutes</taxon>
        <taxon>Selenomonadales</taxon>
        <taxon>Sporomusaceae</taxon>
        <taxon>Propionispora</taxon>
    </lineage>
</organism>
<dbReference type="EMBL" id="FQZD01000041">
    <property type="protein sequence ID" value="SHJ81787.1"/>
    <property type="molecule type" value="Genomic_DNA"/>
</dbReference>
<evidence type="ECO:0000313" key="2">
    <source>
        <dbReference type="EMBL" id="SHJ81787.1"/>
    </source>
</evidence>
<dbReference type="Pfam" id="PF02498">
    <property type="entry name" value="Bro-N"/>
    <property type="match status" value="1"/>
</dbReference>
<dbReference type="RefSeq" id="WP_149736005.1">
    <property type="nucleotide sequence ID" value="NZ_FQZD01000041.1"/>
</dbReference>
<dbReference type="Pfam" id="PF03374">
    <property type="entry name" value="ANT"/>
    <property type="match status" value="1"/>
</dbReference>
<dbReference type="GO" id="GO:0003677">
    <property type="term" value="F:DNA binding"/>
    <property type="evidence" value="ECO:0007669"/>
    <property type="project" value="InterPro"/>
</dbReference>
<name>A0A1M6MEA7_9FIRM</name>
<accession>A0A1M6MEA7</accession>
<proteinExistence type="predicted"/>
<reference evidence="2 3" key="1">
    <citation type="submission" date="2016-11" db="EMBL/GenBank/DDBJ databases">
        <authorList>
            <person name="Varghese N."/>
            <person name="Submissions S."/>
        </authorList>
    </citation>
    <scope>NUCLEOTIDE SEQUENCE [LARGE SCALE GENOMIC DNA]</scope>
    <source>
        <strain evidence="2 3">DSM 15287</strain>
    </source>
</reference>
<dbReference type="AlphaFoldDB" id="A0A1M6MEA7"/>
<keyword evidence="3" id="KW-1185">Reference proteome</keyword>
<dbReference type="InterPro" id="IPR003497">
    <property type="entry name" value="BRO_N_domain"/>
</dbReference>
<evidence type="ECO:0000259" key="1">
    <source>
        <dbReference type="PROSITE" id="PS51750"/>
    </source>
</evidence>
<sequence>MKNSVNQIQKVFEYQGGHKVRTVVIDGEPWFVAKDVCEVLGLKWKGNQTLKPLQAEMIRVTFYRTPTRWAGQTTQQEGLVINEAGLYCLVMRSNKPEAQAFQNWIASEVLPSIRKHGMYMTPQVAKEAIEDTEAFLARALLIAKDKLDKLEAEVKELKPKAQHFDEYMDYKGSHSFTDVAALLGIHVTVLTAQMVSDGILRRNIKGELYPRKAYQSTPYFRVKHTPKYIQTRVTPEGLNWLTSRYSNSLKVVN</sequence>
<dbReference type="InterPro" id="IPR005039">
    <property type="entry name" value="Ant_C"/>
</dbReference>
<dbReference type="SMART" id="SM01040">
    <property type="entry name" value="Bro-N"/>
    <property type="match status" value="1"/>
</dbReference>
<dbReference type="OrthoDB" id="9812611at2"/>
<protein>
    <submittedName>
        <fullName evidence="2">Prophage antirepressor</fullName>
    </submittedName>
</protein>
<dbReference type="PROSITE" id="PS51750">
    <property type="entry name" value="BRO_N"/>
    <property type="match status" value="1"/>
</dbReference>
<dbReference type="PANTHER" id="PTHR36180:SF2">
    <property type="entry name" value="BRO FAMILY PROTEIN"/>
    <property type="match status" value="1"/>
</dbReference>
<feature type="domain" description="Bro-N" evidence="1">
    <location>
        <begin position="5"/>
        <end position="117"/>
    </location>
</feature>
<evidence type="ECO:0000313" key="3">
    <source>
        <dbReference type="Proteomes" id="UP000322917"/>
    </source>
</evidence>
<dbReference type="PANTHER" id="PTHR36180">
    <property type="entry name" value="DNA-BINDING PROTEIN-RELATED-RELATED"/>
    <property type="match status" value="1"/>
</dbReference>